<gene>
    <name evidence="6" type="ordered locus">Daud_0783</name>
</gene>
<dbReference type="Proteomes" id="UP000008544">
    <property type="component" value="Chromosome"/>
</dbReference>
<dbReference type="InterPro" id="IPR036388">
    <property type="entry name" value="WH-like_DNA-bd_sf"/>
</dbReference>
<keyword evidence="3" id="KW-0804">Transcription</keyword>
<dbReference type="GO" id="GO:0003700">
    <property type="term" value="F:DNA-binding transcription factor activity"/>
    <property type="evidence" value="ECO:0007669"/>
    <property type="project" value="TreeGrafter"/>
</dbReference>
<protein>
    <submittedName>
        <fullName evidence="6">Putative transcriptional regulator, Crp/Fnr family</fullName>
    </submittedName>
</protein>
<dbReference type="InterPro" id="IPR012318">
    <property type="entry name" value="HTH_CRP"/>
</dbReference>
<evidence type="ECO:0000259" key="5">
    <source>
        <dbReference type="PROSITE" id="PS51063"/>
    </source>
</evidence>
<dbReference type="GO" id="GO:0005829">
    <property type="term" value="C:cytosol"/>
    <property type="evidence" value="ECO:0007669"/>
    <property type="project" value="TreeGrafter"/>
</dbReference>
<dbReference type="OrthoDB" id="9812325at2"/>
<evidence type="ECO:0000256" key="1">
    <source>
        <dbReference type="ARBA" id="ARBA00023015"/>
    </source>
</evidence>
<keyword evidence="7" id="KW-1185">Reference proteome</keyword>
<evidence type="ECO:0000256" key="3">
    <source>
        <dbReference type="ARBA" id="ARBA00023163"/>
    </source>
</evidence>
<dbReference type="eggNOG" id="COG0664">
    <property type="taxonomic scope" value="Bacteria"/>
</dbReference>
<dbReference type="Pfam" id="PF13545">
    <property type="entry name" value="HTH_Crp_2"/>
    <property type="match status" value="1"/>
</dbReference>
<dbReference type="PROSITE" id="PS50042">
    <property type="entry name" value="CNMP_BINDING_3"/>
    <property type="match status" value="1"/>
</dbReference>
<keyword evidence="2" id="KW-0238">DNA-binding</keyword>
<dbReference type="InterPro" id="IPR050397">
    <property type="entry name" value="Env_Response_Regulators"/>
</dbReference>
<organism evidence="6 7">
    <name type="scientific">Desulforudis audaxviator (strain MP104C)</name>
    <dbReference type="NCBI Taxonomy" id="477974"/>
    <lineage>
        <taxon>Bacteria</taxon>
        <taxon>Bacillati</taxon>
        <taxon>Bacillota</taxon>
        <taxon>Clostridia</taxon>
        <taxon>Thermoanaerobacterales</taxon>
        <taxon>Candidatus Desulforudaceae</taxon>
        <taxon>Candidatus Desulforudis</taxon>
    </lineage>
</organism>
<accession>B1I2T5</accession>
<dbReference type="InterPro" id="IPR036390">
    <property type="entry name" value="WH_DNA-bd_sf"/>
</dbReference>
<dbReference type="InterPro" id="IPR018490">
    <property type="entry name" value="cNMP-bd_dom_sf"/>
</dbReference>
<proteinExistence type="predicted"/>
<dbReference type="PANTHER" id="PTHR24567:SF74">
    <property type="entry name" value="HTH-TYPE TRANSCRIPTIONAL REGULATOR ARCR"/>
    <property type="match status" value="1"/>
</dbReference>
<dbReference type="SUPFAM" id="SSF51206">
    <property type="entry name" value="cAMP-binding domain-like"/>
    <property type="match status" value="1"/>
</dbReference>
<dbReference type="PROSITE" id="PS51063">
    <property type="entry name" value="HTH_CRP_2"/>
    <property type="match status" value="1"/>
</dbReference>
<dbReference type="InterPro" id="IPR014710">
    <property type="entry name" value="RmlC-like_jellyroll"/>
</dbReference>
<dbReference type="AlphaFoldDB" id="B1I2T5"/>
<evidence type="ECO:0000259" key="4">
    <source>
        <dbReference type="PROSITE" id="PS50042"/>
    </source>
</evidence>
<feature type="domain" description="Cyclic nucleotide-binding" evidence="4">
    <location>
        <begin position="24"/>
        <end position="106"/>
    </location>
</feature>
<dbReference type="HOGENOM" id="CLU_075053_3_2_9"/>
<dbReference type="Pfam" id="PF00027">
    <property type="entry name" value="cNMP_binding"/>
    <property type="match status" value="1"/>
</dbReference>
<name>B1I2T5_DESAP</name>
<dbReference type="CDD" id="cd00038">
    <property type="entry name" value="CAP_ED"/>
    <property type="match status" value="1"/>
</dbReference>
<dbReference type="Gene3D" id="1.10.10.10">
    <property type="entry name" value="Winged helix-like DNA-binding domain superfamily/Winged helix DNA-binding domain"/>
    <property type="match status" value="1"/>
</dbReference>
<sequence>MGPAITLDSAEIDLLDGVGPTIDYPKGQRIFTSGEVPDRVYFLKAGVVKVYCLTGDGQRQTVALRYQGELIGIAEALYGGERTCCAEVVTDASMVVISKGRFIELLRSRPGFALRVAEILGARLREAHTMISDLTCYHVPGRVALFLLKLVERCGVTDREPGVRLSLRLTHEELAHMIGTSRSNVTSILNTFRKHGAIELKGREIRILNPERLRDYQ</sequence>
<dbReference type="SMART" id="SM00419">
    <property type="entry name" value="HTH_CRP"/>
    <property type="match status" value="1"/>
</dbReference>
<dbReference type="PANTHER" id="PTHR24567">
    <property type="entry name" value="CRP FAMILY TRANSCRIPTIONAL REGULATORY PROTEIN"/>
    <property type="match status" value="1"/>
</dbReference>
<dbReference type="Gene3D" id="2.60.120.10">
    <property type="entry name" value="Jelly Rolls"/>
    <property type="match status" value="1"/>
</dbReference>
<dbReference type="FunFam" id="1.10.10.10:FF:000019">
    <property type="entry name" value="Crp/Fnr family transcriptional regulator"/>
    <property type="match status" value="1"/>
</dbReference>
<dbReference type="GO" id="GO:0003677">
    <property type="term" value="F:DNA binding"/>
    <property type="evidence" value="ECO:0007669"/>
    <property type="project" value="UniProtKB-KW"/>
</dbReference>
<dbReference type="KEGG" id="dau:Daud_0783"/>
<evidence type="ECO:0000313" key="7">
    <source>
        <dbReference type="Proteomes" id="UP000008544"/>
    </source>
</evidence>
<dbReference type="SMART" id="SM00100">
    <property type="entry name" value="cNMP"/>
    <property type="match status" value="1"/>
</dbReference>
<evidence type="ECO:0000256" key="2">
    <source>
        <dbReference type="ARBA" id="ARBA00023125"/>
    </source>
</evidence>
<dbReference type="RefSeq" id="WP_012301890.1">
    <property type="nucleotide sequence ID" value="NC_010424.1"/>
</dbReference>
<keyword evidence="1" id="KW-0805">Transcription regulation</keyword>
<dbReference type="InterPro" id="IPR000595">
    <property type="entry name" value="cNMP-bd_dom"/>
</dbReference>
<reference evidence="7" key="1">
    <citation type="submission" date="2007-10" db="EMBL/GenBank/DDBJ databases">
        <title>Complete sequence of chromosome of Desulforudis audaxviator MP104C.</title>
        <authorList>
            <person name="Copeland A."/>
            <person name="Lucas S."/>
            <person name="Lapidus A."/>
            <person name="Barry K."/>
            <person name="Glavina del Rio T."/>
            <person name="Dalin E."/>
            <person name="Tice H."/>
            <person name="Bruce D."/>
            <person name="Pitluck S."/>
            <person name="Lowry S.R."/>
            <person name="Larimer F."/>
            <person name="Land M.L."/>
            <person name="Hauser L."/>
            <person name="Kyrpides N."/>
            <person name="Ivanova N.N."/>
            <person name="Richardson P."/>
        </authorList>
    </citation>
    <scope>NUCLEOTIDE SEQUENCE [LARGE SCALE GENOMIC DNA]</scope>
    <source>
        <strain evidence="7">MP104C</strain>
    </source>
</reference>
<dbReference type="EMBL" id="CP000860">
    <property type="protein sequence ID" value="ACA59304.1"/>
    <property type="molecule type" value="Genomic_DNA"/>
</dbReference>
<evidence type="ECO:0000313" key="6">
    <source>
        <dbReference type="EMBL" id="ACA59304.1"/>
    </source>
</evidence>
<feature type="domain" description="HTH crp-type" evidence="5">
    <location>
        <begin position="137"/>
        <end position="211"/>
    </location>
</feature>
<reference evidence="6 7" key="2">
    <citation type="journal article" date="2008" name="Science">
        <title>Environmental genomics reveals a single-species ecosystem deep within Earth.</title>
        <authorList>
            <person name="Chivian D."/>
            <person name="Brodie E.L."/>
            <person name="Alm E.J."/>
            <person name="Culley D.E."/>
            <person name="Dehal P.S."/>
            <person name="Desantis T.Z."/>
            <person name="Gihring T.M."/>
            <person name="Lapidus A."/>
            <person name="Lin L.H."/>
            <person name="Lowry S.R."/>
            <person name="Moser D.P."/>
            <person name="Richardson P.M."/>
            <person name="Southam G."/>
            <person name="Wanger G."/>
            <person name="Pratt L.M."/>
            <person name="Andersen G.L."/>
            <person name="Hazen T.C."/>
            <person name="Brockman F.J."/>
            <person name="Arkin A.P."/>
            <person name="Onstott T.C."/>
        </authorList>
    </citation>
    <scope>NUCLEOTIDE SEQUENCE [LARGE SCALE GENOMIC DNA]</scope>
    <source>
        <strain evidence="6 7">MP104C</strain>
    </source>
</reference>
<dbReference type="STRING" id="477974.Daud_0783"/>
<dbReference type="SUPFAM" id="SSF46785">
    <property type="entry name" value="Winged helix' DNA-binding domain"/>
    <property type="match status" value="1"/>
</dbReference>